<gene>
    <name evidence="4 6" type="primary">pyrR</name>
    <name evidence="6" type="ORF">H6F44_17885</name>
</gene>
<feature type="short sequence motif" description="PRPP-binding" evidence="4">
    <location>
        <begin position="100"/>
        <end position="112"/>
    </location>
</feature>
<keyword evidence="3 4" id="KW-0804">Transcription</keyword>
<dbReference type="SUPFAM" id="SSF53271">
    <property type="entry name" value="PRTase-like"/>
    <property type="match status" value="1"/>
</dbReference>
<dbReference type="EC" id="2.4.2.9" evidence="4"/>
<comment type="catalytic activity">
    <reaction evidence="4">
        <text>UMP + diphosphate = 5-phospho-alpha-D-ribose 1-diphosphate + uracil</text>
        <dbReference type="Rhea" id="RHEA:13017"/>
        <dbReference type="ChEBI" id="CHEBI:17568"/>
        <dbReference type="ChEBI" id="CHEBI:33019"/>
        <dbReference type="ChEBI" id="CHEBI:57865"/>
        <dbReference type="ChEBI" id="CHEBI:58017"/>
        <dbReference type="EC" id="2.4.2.9"/>
    </reaction>
</comment>
<sequence>MSQSKIVEILTADELRRTINRLASQVVEANSDLTNVVLLGVYTRGVPLSQAIAAQIKTFENIAVPSGALDITFYRDDLDRIGLRTPSKTEIPTDLNGKTVILVDDVIFSGRTIGAALSAISDYGRPKVIRLLVLIDRGHREFPIHPDYVGRTLPTAKDEQVKVFLSAAGDRCDGVQLIKPIN</sequence>
<dbReference type="CDD" id="cd06223">
    <property type="entry name" value="PRTases_typeI"/>
    <property type="match status" value="1"/>
</dbReference>
<dbReference type="PANTHER" id="PTHR11608">
    <property type="entry name" value="BIFUNCTIONAL PROTEIN PYRR"/>
    <property type="match status" value="1"/>
</dbReference>
<dbReference type="RefSeq" id="WP_190352392.1">
    <property type="nucleotide sequence ID" value="NZ_JACJPY010000074.1"/>
</dbReference>
<dbReference type="FunFam" id="3.40.50.2020:FF:000020">
    <property type="entry name" value="Bifunctional protein PyrR"/>
    <property type="match status" value="1"/>
</dbReference>
<evidence type="ECO:0000256" key="3">
    <source>
        <dbReference type="ARBA" id="ARBA00023163"/>
    </source>
</evidence>
<dbReference type="InterPro" id="IPR000836">
    <property type="entry name" value="PRTase_dom"/>
</dbReference>
<protein>
    <recommendedName>
        <fullName evidence="4">Bifunctional protein PyrR</fullName>
    </recommendedName>
    <domain>
        <recommendedName>
            <fullName evidence="4">Pyrimidine operon regulatory protein</fullName>
        </recommendedName>
    </domain>
    <domain>
        <recommendedName>
            <fullName evidence="4">Uracil phosphoribosyltransferase</fullName>
            <shortName evidence="4">UPRTase</shortName>
            <ecNumber evidence="4">2.4.2.9</ecNumber>
        </recommendedName>
    </domain>
</protein>
<dbReference type="HAMAP" id="MF_01219">
    <property type="entry name" value="PyrR"/>
    <property type="match status" value="1"/>
</dbReference>
<name>A0A926UW85_9CYAN</name>
<comment type="function">
    <text evidence="4">Also displays a weak uracil phosphoribosyltransferase activity which is not physiologically significant.</text>
</comment>
<evidence type="ECO:0000256" key="1">
    <source>
        <dbReference type="ARBA" id="ARBA00005565"/>
    </source>
</evidence>
<dbReference type="Gene3D" id="3.40.50.2020">
    <property type="match status" value="1"/>
</dbReference>
<proteinExistence type="inferred from homology"/>
<keyword evidence="2 4" id="KW-0805">Transcription regulation</keyword>
<comment type="caution">
    <text evidence="6">The sequence shown here is derived from an EMBL/GenBank/DDBJ whole genome shotgun (WGS) entry which is preliminary data.</text>
</comment>
<keyword evidence="4 6" id="KW-0808">Transferase</keyword>
<comment type="function">
    <text evidence="4">Regulates the transcription of the pyrimidine nucleotide (pyr) operon in response to exogenous pyrimidines.</text>
</comment>
<dbReference type="Proteomes" id="UP000631421">
    <property type="component" value="Unassembled WGS sequence"/>
</dbReference>
<dbReference type="Pfam" id="PF00156">
    <property type="entry name" value="Pribosyltran"/>
    <property type="match status" value="1"/>
</dbReference>
<dbReference type="EMBL" id="JACJPY010000074">
    <property type="protein sequence ID" value="MBD2151978.1"/>
    <property type="molecule type" value="Genomic_DNA"/>
</dbReference>
<evidence type="ECO:0000313" key="7">
    <source>
        <dbReference type="Proteomes" id="UP000631421"/>
    </source>
</evidence>
<evidence type="ECO:0000259" key="5">
    <source>
        <dbReference type="Pfam" id="PF00156"/>
    </source>
</evidence>
<evidence type="ECO:0000256" key="4">
    <source>
        <dbReference type="HAMAP-Rule" id="MF_01219"/>
    </source>
</evidence>
<reference evidence="6 7" key="1">
    <citation type="journal article" date="2015" name="ISME J.">
        <title>Draft Genome Sequence of Streptomyces incarnatus NRRL8089, which Produces the Nucleoside Antibiotic Sinefungin.</title>
        <authorList>
            <person name="Oshima K."/>
            <person name="Hattori M."/>
            <person name="Shimizu H."/>
            <person name="Fukuda K."/>
            <person name="Nemoto M."/>
            <person name="Inagaki K."/>
            <person name="Tamura T."/>
        </authorList>
    </citation>
    <scope>NUCLEOTIDE SEQUENCE [LARGE SCALE GENOMIC DNA]</scope>
    <source>
        <strain evidence="6 7">FACHB-1277</strain>
    </source>
</reference>
<accession>A0A926UW85</accession>
<feature type="domain" description="Phosphoribosyltransferase" evidence="5">
    <location>
        <begin position="9"/>
        <end position="154"/>
    </location>
</feature>
<dbReference type="PANTHER" id="PTHR11608:SF0">
    <property type="entry name" value="BIFUNCTIONAL PROTEIN PYRR"/>
    <property type="match status" value="1"/>
</dbReference>
<keyword evidence="7" id="KW-1185">Reference proteome</keyword>
<evidence type="ECO:0000313" key="6">
    <source>
        <dbReference type="EMBL" id="MBD2151978.1"/>
    </source>
</evidence>
<keyword evidence="4 6" id="KW-0328">Glycosyltransferase</keyword>
<dbReference type="AlphaFoldDB" id="A0A926UW85"/>
<comment type="similarity">
    <text evidence="1 4">Belongs to the purine/pyrimidine phosphoribosyltransferase family. PyrR subfamily.</text>
</comment>
<dbReference type="InterPro" id="IPR029057">
    <property type="entry name" value="PRTase-like"/>
</dbReference>
<dbReference type="InterPro" id="IPR023050">
    <property type="entry name" value="PyrR"/>
</dbReference>
<dbReference type="InterPro" id="IPR050137">
    <property type="entry name" value="PyrR_bifunctional"/>
</dbReference>
<dbReference type="NCBIfam" id="NF003549">
    <property type="entry name" value="PRK05205.1-5"/>
    <property type="match status" value="1"/>
</dbReference>
<evidence type="ECO:0000256" key="2">
    <source>
        <dbReference type="ARBA" id="ARBA00023015"/>
    </source>
</evidence>
<organism evidence="6 7">
    <name type="scientific">Pseudanabaena cinerea FACHB-1277</name>
    <dbReference type="NCBI Taxonomy" id="2949581"/>
    <lineage>
        <taxon>Bacteria</taxon>
        <taxon>Bacillati</taxon>
        <taxon>Cyanobacteriota</taxon>
        <taxon>Cyanophyceae</taxon>
        <taxon>Pseudanabaenales</taxon>
        <taxon>Pseudanabaenaceae</taxon>
        <taxon>Pseudanabaena</taxon>
        <taxon>Pseudanabaena cinerea</taxon>
    </lineage>
</organism>
<dbReference type="GO" id="GO:0006355">
    <property type="term" value="P:regulation of DNA-templated transcription"/>
    <property type="evidence" value="ECO:0007669"/>
    <property type="project" value="UniProtKB-UniRule"/>
</dbReference>
<dbReference type="GO" id="GO:0004845">
    <property type="term" value="F:uracil phosphoribosyltransferase activity"/>
    <property type="evidence" value="ECO:0007669"/>
    <property type="project" value="UniProtKB-UniRule"/>
</dbReference>